<evidence type="ECO:0000313" key="4">
    <source>
        <dbReference type="EMBL" id="SUQ12755.1"/>
    </source>
</evidence>
<organism evidence="4 5">
    <name type="scientific">Faecalicatena contorta</name>
    <dbReference type="NCBI Taxonomy" id="39482"/>
    <lineage>
        <taxon>Bacteria</taxon>
        <taxon>Bacillati</taxon>
        <taxon>Bacillota</taxon>
        <taxon>Clostridia</taxon>
        <taxon>Lachnospirales</taxon>
        <taxon>Lachnospiraceae</taxon>
        <taxon>Faecalicatena</taxon>
    </lineage>
</organism>
<keyword evidence="2" id="KW-1005">Bacterial flagellum biogenesis</keyword>
<keyword evidence="5" id="KW-1185">Reference proteome</keyword>
<sequence length="160" mass="16724">MSEIQGLGAYNYASSVAGASGTSSATGMSVSDFYKLLAAQMRYQDADNPMNTSEMMSQMVQTQMIEAITNMSTINTITYASSMIGKEVTMAEIDSSGKFTGAKTSGTITGILMGENPILFMGDKSYHMAQIMTVGKVPEADESGDNGSGEAENGGNTGTD</sequence>
<reference evidence="5" key="1">
    <citation type="submission" date="2017-07" db="EMBL/GenBank/DDBJ databases">
        <authorList>
            <person name="Varghese N."/>
            <person name="Submissions S."/>
        </authorList>
    </citation>
    <scope>NUCLEOTIDE SEQUENCE [LARGE SCALE GENOMIC DNA]</scope>
    <source>
        <strain evidence="5">NLAE-zl-C134</strain>
    </source>
</reference>
<comment type="similarity">
    <text evidence="1">Belongs to the FlgD family.</text>
</comment>
<dbReference type="AlphaFoldDB" id="A0A316AQX6"/>
<evidence type="ECO:0000256" key="2">
    <source>
        <dbReference type="ARBA" id="ARBA00022795"/>
    </source>
</evidence>
<name>A0A316AQX6_9FIRM</name>
<dbReference type="RefSeq" id="WP_109708751.1">
    <property type="nucleotide sequence ID" value="NZ_QGDS01000001.1"/>
</dbReference>
<keyword evidence="4" id="KW-0969">Cilium</keyword>
<proteinExistence type="inferred from homology"/>
<dbReference type="OrthoDB" id="280334at2"/>
<feature type="region of interest" description="Disordered" evidence="3">
    <location>
        <begin position="138"/>
        <end position="160"/>
    </location>
</feature>
<protein>
    <submittedName>
        <fullName evidence="4">Flagellar hook capping protein - N-terminal region</fullName>
    </submittedName>
</protein>
<evidence type="ECO:0000256" key="1">
    <source>
        <dbReference type="ARBA" id="ARBA00010577"/>
    </source>
</evidence>
<evidence type="ECO:0000256" key="3">
    <source>
        <dbReference type="SAM" id="MobiDB-lite"/>
    </source>
</evidence>
<dbReference type="GO" id="GO:0044781">
    <property type="term" value="P:bacterial-type flagellum organization"/>
    <property type="evidence" value="ECO:0007669"/>
    <property type="project" value="UniProtKB-KW"/>
</dbReference>
<gene>
    <name evidence="4" type="ORF">SAMN05216529_101652</name>
</gene>
<accession>A0A316AQX6</accession>
<dbReference type="InterPro" id="IPR005648">
    <property type="entry name" value="FlgD"/>
</dbReference>
<dbReference type="EMBL" id="UHJJ01000001">
    <property type="protein sequence ID" value="SUQ12755.1"/>
    <property type="molecule type" value="Genomic_DNA"/>
</dbReference>
<keyword evidence="4" id="KW-0282">Flagellum</keyword>
<dbReference type="Proteomes" id="UP000254051">
    <property type="component" value="Unassembled WGS sequence"/>
</dbReference>
<dbReference type="Pfam" id="PF03963">
    <property type="entry name" value="FlgD"/>
    <property type="match status" value="1"/>
</dbReference>
<keyword evidence="4" id="KW-0966">Cell projection</keyword>
<evidence type="ECO:0000313" key="5">
    <source>
        <dbReference type="Proteomes" id="UP000254051"/>
    </source>
</evidence>